<evidence type="ECO:0000313" key="3">
    <source>
        <dbReference type="EMBL" id="ODN43471.1"/>
    </source>
</evidence>
<organism evidence="3 4">
    <name type="scientific">Piscirickettsia litoralis</name>
    <dbReference type="NCBI Taxonomy" id="1891921"/>
    <lineage>
        <taxon>Bacteria</taxon>
        <taxon>Pseudomonadati</taxon>
        <taxon>Pseudomonadota</taxon>
        <taxon>Gammaproteobacteria</taxon>
        <taxon>Thiotrichales</taxon>
        <taxon>Piscirickettsiaceae</taxon>
        <taxon>Piscirickettsia</taxon>
    </lineage>
</organism>
<dbReference type="PANTHER" id="PTHR33279:SF6">
    <property type="entry name" value="SULFUR CARRIER PROTEIN YEDF-RELATED"/>
    <property type="match status" value="1"/>
</dbReference>
<comment type="caution">
    <text evidence="3">The sequence shown here is derived from an EMBL/GenBank/DDBJ whole genome shotgun (WGS) entry which is preliminary data.</text>
</comment>
<dbReference type="EMBL" id="MDTU01000001">
    <property type="protein sequence ID" value="ODN43471.1"/>
    <property type="molecule type" value="Genomic_DNA"/>
</dbReference>
<sequence>MRKADAKLDVTDLRCPFPLLRTKKALKCLQSGEILEVTATDPSTQQDFSAFVKQTGHALLEMQIIDDVFYYWLQKK</sequence>
<dbReference type="InterPro" id="IPR036868">
    <property type="entry name" value="TusA-like_sf"/>
</dbReference>
<dbReference type="SUPFAM" id="SSF64307">
    <property type="entry name" value="SirA-like"/>
    <property type="match status" value="1"/>
</dbReference>
<dbReference type="InterPro" id="IPR001455">
    <property type="entry name" value="TusA-like"/>
</dbReference>
<evidence type="ECO:0000256" key="1">
    <source>
        <dbReference type="ARBA" id="ARBA00008984"/>
    </source>
</evidence>
<dbReference type="Proteomes" id="UP000094329">
    <property type="component" value="Unassembled WGS sequence"/>
</dbReference>
<comment type="similarity">
    <text evidence="1">Belongs to the sulfur carrier protein TusA family.</text>
</comment>
<name>A0ABX3A3P6_9GAMM</name>
<dbReference type="Gene3D" id="3.30.110.40">
    <property type="entry name" value="TusA-like domain"/>
    <property type="match status" value="1"/>
</dbReference>
<feature type="domain" description="UPF0033" evidence="2">
    <location>
        <begin position="7"/>
        <end position="75"/>
    </location>
</feature>
<protein>
    <submittedName>
        <fullName evidence="3">Response regulator SirA</fullName>
    </submittedName>
</protein>
<dbReference type="Pfam" id="PF01206">
    <property type="entry name" value="TusA"/>
    <property type="match status" value="1"/>
</dbReference>
<gene>
    <name evidence="3" type="ORF">BGC07_11765</name>
</gene>
<accession>A0ABX3A3P6</accession>
<dbReference type="PANTHER" id="PTHR33279">
    <property type="entry name" value="SULFUR CARRIER PROTEIN YEDF-RELATED"/>
    <property type="match status" value="1"/>
</dbReference>
<keyword evidence="4" id="KW-1185">Reference proteome</keyword>
<dbReference type="RefSeq" id="WP_069313268.1">
    <property type="nucleotide sequence ID" value="NZ_MDTU01000001.1"/>
</dbReference>
<evidence type="ECO:0000259" key="2">
    <source>
        <dbReference type="Pfam" id="PF01206"/>
    </source>
</evidence>
<reference evidence="3 4" key="1">
    <citation type="submission" date="2016-08" db="EMBL/GenBank/DDBJ databases">
        <title>Draft genome sequence of Candidatus Piscirickettsia litoralis, from seawater.</title>
        <authorList>
            <person name="Wan X."/>
            <person name="Lee A.J."/>
            <person name="Hou S."/>
            <person name="Donachie S.P."/>
        </authorList>
    </citation>
    <scope>NUCLEOTIDE SEQUENCE [LARGE SCALE GENOMIC DNA]</scope>
    <source>
        <strain evidence="3 4">Y2</strain>
    </source>
</reference>
<proteinExistence type="inferred from homology"/>
<dbReference type="CDD" id="cd00291">
    <property type="entry name" value="SirA_YedF_YeeD"/>
    <property type="match status" value="1"/>
</dbReference>
<evidence type="ECO:0000313" key="4">
    <source>
        <dbReference type="Proteomes" id="UP000094329"/>
    </source>
</evidence>